<dbReference type="HOGENOM" id="CLU_2175536_0_0_1"/>
<organism evidence="1 2">
    <name type="scientific">Solanum tuberosum</name>
    <name type="common">Potato</name>
    <dbReference type="NCBI Taxonomy" id="4113"/>
    <lineage>
        <taxon>Eukaryota</taxon>
        <taxon>Viridiplantae</taxon>
        <taxon>Streptophyta</taxon>
        <taxon>Embryophyta</taxon>
        <taxon>Tracheophyta</taxon>
        <taxon>Spermatophyta</taxon>
        <taxon>Magnoliopsida</taxon>
        <taxon>eudicotyledons</taxon>
        <taxon>Gunneridae</taxon>
        <taxon>Pentapetalae</taxon>
        <taxon>asterids</taxon>
        <taxon>lamiids</taxon>
        <taxon>Solanales</taxon>
        <taxon>Solanaceae</taxon>
        <taxon>Solanoideae</taxon>
        <taxon>Solaneae</taxon>
        <taxon>Solanum</taxon>
    </lineage>
</organism>
<evidence type="ECO:0000313" key="2">
    <source>
        <dbReference type="Proteomes" id="UP000011115"/>
    </source>
</evidence>
<dbReference type="EnsemblPlants" id="PGSC0003DMT400089339">
    <property type="protein sequence ID" value="PGSC0003DMT400089339"/>
    <property type="gene ID" value="PGSC0003DMG400038910"/>
</dbReference>
<dbReference type="PaxDb" id="4113-PGSC0003DMT400089339"/>
<name>M1DHY9_SOLTU</name>
<proteinExistence type="predicted"/>
<dbReference type="AlphaFoldDB" id="M1DHY9"/>
<dbReference type="Gramene" id="PGSC0003DMT400089339">
    <property type="protein sequence ID" value="PGSC0003DMT400089339"/>
    <property type="gene ID" value="PGSC0003DMG400038910"/>
</dbReference>
<keyword evidence="2" id="KW-1185">Reference proteome</keyword>
<accession>M1DHY9</accession>
<sequence>MCDCLRPIGEVSRASPTVRRLTDCSSSRFHFSLLLGPATVILGDPDRDRRMILRIALSPFISPINTCLDLHQHFWRPGRPSPKRSATRRAELLLTEVTSNSAPAFYNFRR</sequence>
<reference evidence="2" key="1">
    <citation type="journal article" date="2011" name="Nature">
        <title>Genome sequence and analysis of the tuber crop potato.</title>
        <authorList>
            <consortium name="The Potato Genome Sequencing Consortium"/>
        </authorList>
    </citation>
    <scope>NUCLEOTIDE SEQUENCE [LARGE SCALE GENOMIC DNA]</scope>
    <source>
        <strain evidence="2">cv. DM1-3 516 R44</strain>
    </source>
</reference>
<dbReference type="Proteomes" id="UP000011115">
    <property type="component" value="Unassembled WGS sequence"/>
</dbReference>
<protein>
    <submittedName>
        <fullName evidence="1">Uncharacterized protein</fullName>
    </submittedName>
</protein>
<evidence type="ECO:0000313" key="1">
    <source>
        <dbReference type="EnsemblPlants" id="PGSC0003DMT400089339"/>
    </source>
</evidence>
<dbReference type="InParanoid" id="M1DHY9"/>
<reference evidence="1" key="2">
    <citation type="submission" date="2015-06" db="UniProtKB">
        <authorList>
            <consortium name="EnsemblPlants"/>
        </authorList>
    </citation>
    <scope>IDENTIFICATION</scope>
    <source>
        <strain evidence="1">DM1-3 516 R44</strain>
    </source>
</reference>